<proteinExistence type="predicted"/>
<sequence length="219" mass="25000">MNRIIGSKLIKTEVLQTNPYIANHIPETAVFTEQHLKDMLQKYGMVFVKPVHGGGGNGVIRVSKEGEKYSFTKMSHTYSFSSYKALYRSLAKNKLKRSYLIQQGIALARIKGRPIDYRVKFVKKEGEWKITAMLGRHARPGLVITNVCKGGTLLKCREALRRSLPHIDARVKQQEMRKLTRTCTVLLEERFPGIGELGFDYGLDYSGKIWILEVNTRPQ</sequence>
<dbReference type="RefSeq" id="WP_191801992.1">
    <property type="nucleotide sequence ID" value="NZ_JACSQL010000008.1"/>
</dbReference>
<name>A0ABR8T1N3_9BACL</name>
<dbReference type="InterPro" id="IPR026838">
    <property type="entry name" value="YheC/D"/>
</dbReference>
<gene>
    <name evidence="1" type="ORF">H9647_16540</name>
</gene>
<dbReference type="EMBL" id="JACSQL010000008">
    <property type="protein sequence ID" value="MBD7969671.1"/>
    <property type="molecule type" value="Genomic_DNA"/>
</dbReference>
<dbReference type="Gene3D" id="3.30.470.20">
    <property type="entry name" value="ATP-grasp fold, B domain"/>
    <property type="match status" value="1"/>
</dbReference>
<dbReference type="SUPFAM" id="SSF56059">
    <property type="entry name" value="Glutathione synthetase ATP-binding domain-like"/>
    <property type="match status" value="1"/>
</dbReference>
<comment type="caution">
    <text evidence="1">The sequence shown here is derived from an EMBL/GenBank/DDBJ whole genome shotgun (WGS) entry which is preliminary data.</text>
</comment>
<accession>A0ABR8T1N3</accession>
<dbReference type="Pfam" id="PF14398">
    <property type="entry name" value="ATPgrasp_YheCD"/>
    <property type="match status" value="1"/>
</dbReference>
<keyword evidence="2" id="KW-1185">Reference proteome</keyword>
<reference evidence="1 2" key="1">
    <citation type="submission" date="2020-08" db="EMBL/GenBank/DDBJ databases">
        <title>A Genomic Blueprint of the Chicken Gut Microbiome.</title>
        <authorList>
            <person name="Gilroy R."/>
            <person name="Ravi A."/>
            <person name="Getino M."/>
            <person name="Pursley I."/>
            <person name="Horton D.L."/>
            <person name="Alikhan N.-F."/>
            <person name="Baker D."/>
            <person name="Gharbi K."/>
            <person name="Hall N."/>
            <person name="Watson M."/>
            <person name="Adriaenssens E.M."/>
            <person name="Foster-Nyarko E."/>
            <person name="Jarju S."/>
            <person name="Secka A."/>
            <person name="Antonio M."/>
            <person name="Oren A."/>
            <person name="Chaudhuri R."/>
            <person name="La Ragione R.M."/>
            <person name="Hildebrand F."/>
            <person name="Pallen M.J."/>
        </authorList>
    </citation>
    <scope>NUCLEOTIDE SEQUENCE [LARGE SCALE GENOMIC DNA]</scope>
    <source>
        <strain evidence="1 2">Sa2BVA9</strain>
    </source>
</reference>
<evidence type="ECO:0000313" key="2">
    <source>
        <dbReference type="Proteomes" id="UP000608071"/>
    </source>
</evidence>
<evidence type="ECO:0000313" key="1">
    <source>
        <dbReference type="EMBL" id="MBD7969671.1"/>
    </source>
</evidence>
<organism evidence="1 2">
    <name type="scientific">Paenibacillus gallinarum</name>
    <dbReference type="NCBI Taxonomy" id="2762232"/>
    <lineage>
        <taxon>Bacteria</taxon>
        <taxon>Bacillati</taxon>
        <taxon>Bacillota</taxon>
        <taxon>Bacilli</taxon>
        <taxon>Bacillales</taxon>
        <taxon>Paenibacillaceae</taxon>
        <taxon>Paenibacillus</taxon>
    </lineage>
</organism>
<protein>
    <submittedName>
        <fullName evidence="1">YheC/YheD family protein</fullName>
    </submittedName>
</protein>
<dbReference type="Proteomes" id="UP000608071">
    <property type="component" value="Unassembled WGS sequence"/>
</dbReference>